<reference evidence="1 2" key="2">
    <citation type="submission" date="2015-09" db="EMBL/GenBank/DDBJ databases">
        <title>Genome analysis of Pseudomonas syringae pv. porri LMG.</title>
        <authorList>
            <person name="Rombouts S."/>
        </authorList>
    </citation>
    <scope>NUCLEOTIDE SEQUENCE [LARGE SCALE GENOMIC DNA]</scope>
    <source>
        <strain evidence="1 2">LMG 28496</strain>
    </source>
</reference>
<evidence type="ECO:0000313" key="2">
    <source>
        <dbReference type="Proteomes" id="UP000037201"/>
    </source>
</evidence>
<protein>
    <recommendedName>
        <fullName evidence="3">DEAD/DEAH box helicase</fullName>
    </recommendedName>
</protein>
<proteinExistence type="predicted"/>
<evidence type="ECO:0008006" key="3">
    <source>
        <dbReference type="Google" id="ProtNLM"/>
    </source>
</evidence>
<reference evidence="1 2" key="1">
    <citation type="submission" date="2014-12" db="EMBL/GenBank/DDBJ databases">
        <authorList>
            <person name="Baeyen S."/>
        </authorList>
    </citation>
    <scope>NUCLEOTIDE SEQUENCE [LARGE SCALE GENOMIC DNA]</scope>
    <source>
        <strain evidence="1 2">LMG 28496</strain>
    </source>
</reference>
<evidence type="ECO:0000313" key="1">
    <source>
        <dbReference type="EMBL" id="KOP51408.1"/>
    </source>
</evidence>
<feature type="non-terminal residue" evidence="1">
    <location>
        <position position="96"/>
    </location>
</feature>
<dbReference type="Proteomes" id="UP000037201">
    <property type="component" value="Unassembled WGS sequence"/>
</dbReference>
<gene>
    <name evidence="1" type="ORF">OX90_27600</name>
</gene>
<name>A0ABR5JFY7_9PSED</name>
<comment type="caution">
    <text evidence="1">The sequence shown here is derived from an EMBL/GenBank/DDBJ whole genome shotgun (WGS) entry which is preliminary data.</text>
</comment>
<sequence length="96" mass="10543">MNDLTVTEAVNHFQANALYIGLTEFIEEFGDELLESLNRSNPPVYAGIDNPARQRVMDGLKRQPFPAQAQVVQAIAELLLDQNEQAGIINAEMGTG</sequence>
<accession>A0ABR5JFY7</accession>
<keyword evidence="2" id="KW-1185">Reference proteome</keyword>
<organism evidence="1 2">
    <name type="scientific">Pseudomonas coronafaciens pv. porri</name>
    <dbReference type="NCBI Taxonomy" id="83964"/>
    <lineage>
        <taxon>Bacteria</taxon>
        <taxon>Pseudomonadati</taxon>
        <taxon>Pseudomonadota</taxon>
        <taxon>Gammaproteobacteria</taxon>
        <taxon>Pseudomonadales</taxon>
        <taxon>Pseudomonadaceae</taxon>
        <taxon>Pseudomonas</taxon>
        <taxon>Pseudomonas coronafaciens</taxon>
    </lineage>
</organism>
<dbReference type="EMBL" id="JUEU01000308">
    <property type="protein sequence ID" value="KOP51408.1"/>
    <property type="molecule type" value="Genomic_DNA"/>
</dbReference>